<name>A0A2U2NBZ8_9BIFI</name>
<reference evidence="1 2" key="1">
    <citation type="journal article" date="2018" name="Int. J. Syst. Evol. Microbiol.">
        <title>Bifidobacterium callitrichidarum sp. nov. from the faeces of the emperor tamarin (Saguinus imperator).</title>
        <authorList>
            <person name="Modesto M."/>
            <person name="Michelini S."/>
            <person name="Sansosti M.C."/>
            <person name="De Filippo C."/>
            <person name="Cavalieri D."/>
            <person name="Qvirist L."/>
            <person name="Andlid T."/>
            <person name="Spiezio C."/>
            <person name="Sandri C."/>
            <person name="Pascarelli S."/>
            <person name="Sgorbati B."/>
            <person name="Mattarelli P."/>
        </authorList>
    </citation>
    <scope>NUCLEOTIDE SEQUENCE [LARGE SCALE GENOMIC DNA]</scope>
    <source>
        <strain evidence="1 2">TRI 5</strain>
    </source>
</reference>
<dbReference type="EMBL" id="QFFM01000003">
    <property type="protein sequence ID" value="PWG66671.1"/>
    <property type="molecule type" value="Genomic_DNA"/>
</dbReference>
<proteinExistence type="predicted"/>
<dbReference type="Proteomes" id="UP000245876">
    <property type="component" value="Unassembled WGS sequence"/>
</dbReference>
<evidence type="ECO:0000313" key="1">
    <source>
        <dbReference type="EMBL" id="PWG66671.1"/>
    </source>
</evidence>
<dbReference type="RefSeq" id="WP_109056240.1">
    <property type="nucleotide sequence ID" value="NZ_QFFM01000003.1"/>
</dbReference>
<sequence>MSETLGTIMDRLDEKTVLDLHFTHDDGPRYAIPDPLATHPSVGKLKDNPYLRDLPVESRDRYSTPYIPNGYDVFIPAKFDRQEWKNSRNNSSNN</sequence>
<accession>A0A2U2NBZ8</accession>
<dbReference type="AlphaFoldDB" id="A0A2U2NBZ8"/>
<organism evidence="1 2">
    <name type="scientific">Bifidobacterium callitrichidarum</name>
    <dbReference type="NCBI Taxonomy" id="2052941"/>
    <lineage>
        <taxon>Bacteria</taxon>
        <taxon>Bacillati</taxon>
        <taxon>Actinomycetota</taxon>
        <taxon>Actinomycetes</taxon>
        <taxon>Bifidobacteriales</taxon>
        <taxon>Bifidobacteriaceae</taxon>
        <taxon>Bifidobacterium</taxon>
    </lineage>
</organism>
<comment type="caution">
    <text evidence="1">The sequence shown here is derived from an EMBL/GenBank/DDBJ whole genome shotgun (WGS) entry which is preliminary data.</text>
</comment>
<gene>
    <name evidence="1" type="ORF">DF196_01855</name>
</gene>
<evidence type="ECO:0000313" key="2">
    <source>
        <dbReference type="Proteomes" id="UP000245876"/>
    </source>
</evidence>
<protein>
    <submittedName>
        <fullName evidence="1">Uncharacterized protein</fullName>
    </submittedName>
</protein>
<keyword evidence="2" id="KW-1185">Reference proteome</keyword>